<protein>
    <submittedName>
        <fullName evidence="2">Uncharacterized protein</fullName>
    </submittedName>
</protein>
<organism evidence="2">
    <name type="scientific">Aspergillus arachidicola</name>
    <dbReference type="NCBI Taxonomy" id="656916"/>
    <lineage>
        <taxon>Eukaryota</taxon>
        <taxon>Fungi</taxon>
        <taxon>Dikarya</taxon>
        <taxon>Ascomycota</taxon>
        <taxon>Pezizomycotina</taxon>
        <taxon>Eurotiomycetes</taxon>
        <taxon>Eurotiomycetidae</taxon>
        <taxon>Eurotiales</taxon>
        <taxon>Aspergillaceae</taxon>
        <taxon>Aspergillus</taxon>
        <taxon>Aspergillus subgen. Circumdati</taxon>
    </lineage>
</organism>
<feature type="region of interest" description="Disordered" evidence="1">
    <location>
        <begin position="24"/>
        <end position="56"/>
    </location>
</feature>
<evidence type="ECO:0000256" key="1">
    <source>
        <dbReference type="SAM" id="MobiDB-lite"/>
    </source>
</evidence>
<name>A0A5N6XV78_9EURO</name>
<dbReference type="EMBL" id="ML737186">
    <property type="protein sequence ID" value="KAE8337022.1"/>
    <property type="molecule type" value="Genomic_DNA"/>
</dbReference>
<accession>A0A5N6XV78</accession>
<dbReference type="AlphaFoldDB" id="A0A5N6XV78"/>
<gene>
    <name evidence="2" type="ORF">BDV24DRAFT_140709</name>
</gene>
<reference evidence="2" key="1">
    <citation type="submission" date="2019-04" db="EMBL/GenBank/DDBJ databases">
        <title>Friends and foes A comparative genomics study of 23 Aspergillus species from section Flavi.</title>
        <authorList>
            <consortium name="DOE Joint Genome Institute"/>
            <person name="Kjaerbolling I."/>
            <person name="Vesth T."/>
            <person name="Frisvad J.C."/>
            <person name="Nybo J.L."/>
            <person name="Theobald S."/>
            <person name="Kildgaard S."/>
            <person name="Isbrandt T."/>
            <person name="Kuo A."/>
            <person name="Sato A."/>
            <person name="Lyhne E.K."/>
            <person name="Kogle M.E."/>
            <person name="Wiebenga A."/>
            <person name="Kun R.S."/>
            <person name="Lubbers R.J."/>
            <person name="Makela M.R."/>
            <person name="Barry K."/>
            <person name="Chovatia M."/>
            <person name="Clum A."/>
            <person name="Daum C."/>
            <person name="Haridas S."/>
            <person name="He G."/>
            <person name="LaButti K."/>
            <person name="Lipzen A."/>
            <person name="Mondo S."/>
            <person name="Riley R."/>
            <person name="Salamov A."/>
            <person name="Simmons B.A."/>
            <person name="Magnuson J.K."/>
            <person name="Henrissat B."/>
            <person name="Mortensen U.H."/>
            <person name="Larsen T.O."/>
            <person name="Devries R.P."/>
            <person name="Grigoriev I.V."/>
            <person name="Machida M."/>
            <person name="Baker S.E."/>
            <person name="Andersen M.R."/>
        </authorList>
    </citation>
    <scope>NUCLEOTIDE SEQUENCE</scope>
    <source>
        <strain evidence="2">CBS 117612</strain>
    </source>
</reference>
<sequence>MDYCIPGNYLFLVILWVPRPNQFRRPRPKRALRSPSTKEKYRTARKLTGPDTELGP</sequence>
<proteinExistence type="predicted"/>
<dbReference type="Proteomes" id="UP000325558">
    <property type="component" value="Unassembled WGS sequence"/>
</dbReference>
<evidence type="ECO:0000313" key="2">
    <source>
        <dbReference type="EMBL" id="KAE8337022.1"/>
    </source>
</evidence>